<evidence type="ECO:0000256" key="8">
    <source>
        <dbReference type="ARBA" id="ARBA00023242"/>
    </source>
</evidence>
<dbReference type="PROSITE" id="PS00028">
    <property type="entry name" value="ZINC_FINGER_C2H2_1"/>
    <property type="match status" value="1"/>
</dbReference>
<dbReference type="AlphaFoldDB" id="T1JVV5"/>
<evidence type="ECO:0000256" key="2">
    <source>
        <dbReference type="ARBA" id="ARBA00022723"/>
    </source>
</evidence>
<dbReference type="PANTHER" id="PTHR45888">
    <property type="entry name" value="HL01030P-RELATED"/>
    <property type="match status" value="1"/>
</dbReference>
<feature type="compositionally biased region" description="Low complexity" evidence="10">
    <location>
        <begin position="220"/>
        <end position="232"/>
    </location>
</feature>
<keyword evidence="6" id="KW-0805">Transcription regulation</keyword>
<dbReference type="PROSITE" id="PS50157">
    <property type="entry name" value="ZINC_FINGER_C2H2_2"/>
    <property type="match status" value="1"/>
</dbReference>
<reference evidence="12" key="2">
    <citation type="submission" date="2015-06" db="UniProtKB">
        <authorList>
            <consortium name="EnsemblMetazoa"/>
        </authorList>
    </citation>
    <scope>IDENTIFICATION</scope>
</reference>
<keyword evidence="7" id="KW-0804">Transcription</keyword>
<evidence type="ECO:0000256" key="7">
    <source>
        <dbReference type="ARBA" id="ARBA00023163"/>
    </source>
</evidence>
<reference evidence="13" key="1">
    <citation type="submission" date="2011-08" db="EMBL/GenBank/DDBJ databases">
        <authorList>
            <person name="Rombauts S."/>
        </authorList>
    </citation>
    <scope>NUCLEOTIDE SEQUENCE</scope>
    <source>
        <strain evidence="13">London</strain>
    </source>
</reference>
<keyword evidence="5" id="KW-0862">Zinc</keyword>
<dbReference type="HOGENOM" id="CLU_763603_0_0_1"/>
<feature type="compositionally biased region" description="Polar residues" evidence="10">
    <location>
        <begin position="233"/>
        <end position="244"/>
    </location>
</feature>
<comment type="subcellular location">
    <subcellularLocation>
        <location evidence="1">Nucleus</location>
    </subcellularLocation>
</comment>
<feature type="compositionally biased region" description="Basic residues" evidence="10">
    <location>
        <begin position="171"/>
        <end position="184"/>
    </location>
</feature>
<feature type="region of interest" description="Disordered" evidence="10">
    <location>
        <begin position="219"/>
        <end position="250"/>
    </location>
</feature>
<proteinExistence type="predicted"/>
<dbReference type="PANTHER" id="PTHR45888:SF5">
    <property type="entry name" value="D4, ISOFORM A"/>
    <property type="match status" value="1"/>
</dbReference>
<protein>
    <recommendedName>
        <fullName evidence="11">C2H2-type domain-containing protein</fullName>
    </recommendedName>
</protein>
<keyword evidence="3" id="KW-0677">Repeat</keyword>
<evidence type="ECO:0000256" key="3">
    <source>
        <dbReference type="ARBA" id="ARBA00022737"/>
    </source>
</evidence>
<dbReference type="Pfam" id="PF14051">
    <property type="entry name" value="DPF1-3_N"/>
    <property type="match status" value="1"/>
</dbReference>
<dbReference type="GO" id="GO:0008270">
    <property type="term" value="F:zinc ion binding"/>
    <property type="evidence" value="ECO:0007669"/>
    <property type="project" value="UniProtKB-KW"/>
</dbReference>
<name>T1JVV5_TETUR</name>
<evidence type="ECO:0000256" key="9">
    <source>
        <dbReference type="PROSITE-ProRule" id="PRU00042"/>
    </source>
</evidence>
<keyword evidence="2" id="KW-0479">Metal-binding</keyword>
<feature type="region of interest" description="Disordered" evidence="10">
    <location>
        <begin position="127"/>
        <end position="185"/>
    </location>
</feature>
<organism evidence="12 13">
    <name type="scientific">Tetranychus urticae</name>
    <name type="common">Two-spotted spider mite</name>
    <dbReference type="NCBI Taxonomy" id="32264"/>
    <lineage>
        <taxon>Eukaryota</taxon>
        <taxon>Metazoa</taxon>
        <taxon>Ecdysozoa</taxon>
        <taxon>Arthropoda</taxon>
        <taxon>Chelicerata</taxon>
        <taxon>Arachnida</taxon>
        <taxon>Acari</taxon>
        <taxon>Acariformes</taxon>
        <taxon>Trombidiformes</taxon>
        <taxon>Prostigmata</taxon>
        <taxon>Eleutherengona</taxon>
        <taxon>Raphignathae</taxon>
        <taxon>Tetranychoidea</taxon>
        <taxon>Tetranychidae</taxon>
        <taxon>Tetranychus</taxon>
    </lineage>
</organism>
<keyword evidence="4 9" id="KW-0863">Zinc-finger</keyword>
<evidence type="ECO:0000259" key="11">
    <source>
        <dbReference type="PROSITE" id="PS50157"/>
    </source>
</evidence>
<dbReference type="STRING" id="32264.T1JVV5"/>
<dbReference type="GO" id="GO:0007399">
    <property type="term" value="P:nervous system development"/>
    <property type="evidence" value="ECO:0007669"/>
    <property type="project" value="TreeGrafter"/>
</dbReference>
<evidence type="ECO:0000313" key="12">
    <source>
        <dbReference type="EnsemblMetazoa" id="tetur02g05940.1"/>
    </source>
</evidence>
<feature type="domain" description="C2H2-type" evidence="11">
    <location>
        <begin position="195"/>
        <end position="223"/>
    </location>
</feature>
<keyword evidence="8" id="KW-0539">Nucleus</keyword>
<dbReference type="InterPro" id="IPR025750">
    <property type="entry name" value="DPF1-3_N"/>
</dbReference>
<dbReference type="Proteomes" id="UP000015104">
    <property type="component" value="Unassembled WGS sequence"/>
</dbReference>
<accession>T1JVV5</accession>
<evidence type="ECO:0000256" key="5">
    <source>
        <dbReference type="ARBA" id="ARBA00022833"/>
    </source>
</evidence>
<keyword evidence="13" id="KW-1185">Reference proteome</keyword>
<evidence type="ECO:0000256" key="1">
    <source>
        <dbReference type="ARBA" id="ARBA00004123"/>
    </source>
</evidence>
<evidence type="ECO:0000256" key="4">
    <source>
        <dbReference type="ARBA" id="ARBA00022771"/>
    </source>
</evidence>
<feature type="compositionally biased region" description="Basic and acidic residues" evidence="10">
    <location>
        <begin position="129"/>
        <end position="140"/>
    </location>
</feature>
<dbReference type="eggNOG" id="ENOG502SP6R">
    <property type="taxonomic scope" value="Eukaryota"/>
</dbReference>
<dbReference type="EnsemblMetazoa" id="tetur02g05940.1">
    <property type="protein sequence ID" value="tetur02g05940.1"/>
    <property type="gene ID" value="tetur02g05940"/>
</dbReference>
<dbReference type="InterPro" id="IPR013087">
    <property type="entry name" value="Znf_C2H2_type"/>
</dbReference>
<feature type="compositionally biased region" description="Acidic residues" evidence="10">
    <location>
        <begin position="141"/>
        <end position="167"/>
    </location>
</feature>
<evidence type="ECO:0000313" key="13">
    <source>
        <dbReference type="Proteomes" id="UP000015104"/>
    </source>
</evidence>
<dbReference type="GO" id="GO:0071565">
    <property type="term" value="C:nBAF complex"/>
    <property type="evidence" value="ECO:0007669"/>
    <property type="project" value="TreeGrafter"/>
</dbReference>
<evidence type="ECO:0000256" key="10">
    <source>
        <dbReference type="SAM" id="MobiDB-lite"/>
    </source>
</evidence>
<sequence>MQKIEKAFNDTLYKDAIETSSNYNNRLIAERASRLPFIDLQTGVAQNNCTLWMNRWERMPGHNQGQIYSYPTRRWRKIRRSYLLNDIFSNKINLECNVSDKNEVIGASSGNSNDNCAIDYPTELENADSCEKYDPSKDNSGEPEESLPDISELADIDDPDTEEDDDNTPGTKKKTRKKYAKRKKASEYTDAEKPYICDLCGIKYKTRPGLSYHYAHSHANSNGESSSGSSNGQTAQNDYTSSRGKSGMDDMKTRSLVIIPSQSRPGISDPQSLPSYQGHIGNSHFREKINPTASSLNDQRSLPINYQLNQQPNFVLSPKYSTTGKSSTNINHDSDEGALEISNLSSNCRNILWPLYDPLFSSA</sequence>
<evidence type="ECO:0000256" key="6">
    <source>
        <dbReference type="ARBA" id="ARBA00023015"/>
    </source>
</evidence>
<dbReference type="EMBL" id="CAEY01000797">
    <property type="status" value="NOT_ANNOTATED_CDS"/>
    <property type="molecule type" value="Genomic_DNA"/>
</dbReference>